<sequence>MRVARILTLITSVFTGVILLAYDYPMKPFNKQHKVIATLGESRGVRFHNGVDIKPYTTTSTDSFWLVYSLLSDTMIRITYVPPEDTFNNGVRDKSGSYSYIHLTNRIQDNTFANAFVDTIGRIYASKAHCHFIEKDSTGRWINPLRPGGLNPFIDTVPPIIESVSFKRQGSGTHLDKNNLNDSVDIVVRVYDPRVDTTGAGAGRGMGIYRIQYEICDTLKNPIPGAINSYQFDSIPLNDAYARYGLVYYDSTDWNSGIFYYWVTNAPFSNIPNQYWNTKQHINRQWNEPPAESIEVAKFKDGFYYVKIKAWDICRPDTNPPDSEFVKVRIANFRPRVKSTIPTNGQGNVPVDQHIYITFSEAMDRTEDISISGNQEEGYQVIGLSEVEIYLTFYIINQEEV</sequence>
<dbReference type="InterPro" id="IPR032812">
    <property type="entry name" value="SbsA_Ig"/>
</dbReference>
<evidence type="ECO:0000256" key="1">
    <source>
        <dbReference type="ARBA" id="ARBA00022729"/>
    </source>
</evidence>
<feature type="domain" description="SbsA Ig-like" evidence="2">
    <location>
        <begin position="334"/>
        <end position="367"/>
    </location>
</feature>
<gene>
    <name evidence="3" type="ORF">ENX68_00210</name>
</gene>
<dbReference type="EMBL" id="DTOZ01000010">
    <property type="protein sequence ID" value="HGE77409.1"/>
    <property type="molecule type" value="Genomic_DNA"/>
</dbReference>
<organism evidence="3">
    <name type="scientific">candidate division WOR-3 bacterium</name>
    <dbReference type="NCBI Taxonomy" id="2052148"/>
    <lineage>
        <taxon>Bacteria</taxon>
        <taxon>Bacteria division WOR-3</taxon>
    </lineage>
</organism>
<keyword evidence="1" id="KW-0732">Signal</keyword>
<evidence type="ECO:0000259" key="2">
    <source>
        <dbReference type="Pfam" id="PF13205"/>
    </source>
</evidence>
<protein>
    <recommendedName>
        <fullName evidence="2">SbsA Ig-like domain-containing protein</fullName>
    </recommendedName>
</protein>
<accession>A0A7V3VTN9</accession>
<dbReference type="AlphaFoldDB" id="A0A7V3VTN9"/>
<reference evidence="3" key="1">
    <citation type="journal article" date="2020" name="mSystems">
        <title>Genome- and Community-Level Interaction Insights into Carbon Utilization and Element Cycling Functions of Hydrothermarchaeota in Hydrothermal Sediment.</title>
        <authorList>
            <person name="Zhou Z."/>
            <person name="Liu Y."/>
            <person name="Xu W."/>
            <person name="Pan J."/>
            <person name="Luo Z.H."/>
            <person name="Li M."/>
        </authorList>
    </citation>
    <scope>NUCLEOTIDE SEQUENCE [LARGE SCALE GENOMIC DNA]</scope>
    <source>
        <strain evidence="3">SpSt-961</strain>
    </source>
</reference>
<feature type="non-terminal residue" evidence="3">
    <location>
        <position position="401"/>
    </location>
</feature>
<dbReference type="Pfam" id="PF13205">
    <property type="entry name" value="Big_5"/>
    <property type="match status" value="1"/>
</dbReference>
<evidence type="ECO:0000313" key="3">
    <source>
        <dbReference type="EMBL" id="HGE77409.1"/>
    </source>
</evidence>
<comment type="caution">
    <text evidence="3">The sequence shown here is derived from an EMBL/GenBank/DDBJ whole genome shotgun (WGS) entry which is preliminary data.</text>
</comment>
<proteinExistence type="predicted"/>
<name>A0A7V3VTN9_UNCW3</name>